<evidence type="ECO:0000256" key="7">
    <source>
        <dbReference type="ARBA" id="ARBA00022989"/>
    </source>
</evidence>
<protein>
    <recommendedName>
        <fullName evidence="2">Type II secretion system protein H</fullName>
    </recommendedName>
    <alternativeName>
        <fullName evidence="10">General secretion pathway protein H</fullName>
    </alternativeName>
</protein>
<evidence type="ECO:0000313" key="15">
    <source>
        <dbReference type="Proteomes" id="UP000261931"/>
    </source>
</evidence>
<dbReference type="InterPro" id="IPR045584">
    <property type="entry name" value="Pilin-like"/>
</dbReference>
<keyword evidence="6 12" id="KW-0812">Transmembrane</keyword>
<evidence type="ECO:0000256" key="12">
    <source>
        <dbReference type="SAM" id="Phobius"/>
    </source>
</evidence>
<evidence type="ECO:0000256" key="1">
    <source>
        <dbReference type="ARBA" id="ARBA00004377"/>
    </source>
</evidence>
<organism evidence="14 15">
    <name type="scientific">Hydrogenophaga borbori</name>
    <dbReference type="NCBI Taxonomy" id="2294117"/>
    <lineage>
        <taxon>Bacteria</taxon>
        <taxon>Pseudomonadati</taxon>
        <taxon>Pseudomonadota</taxon>
        <taxon>Betaproteobacteria</taxon>
        <taxon>Burkholderiales</taxon>
        <taxon>Comamonadaceae</taxon>
        <taxon>Hydrogenophaga</taxon>
    </lineage>
</organism>
<comment type="subcellular location">
    <subcellularLocation>
        <location evidence="1">Cell inner membrane</location>
        <topology evidence="1">Single-pass membrane protein</topology>
    </subcellularLocation>
</comment>
<name>A0A372EMN4_9BURK</name>
<evidence type="ECO:0000256" key="3">
    <source>
        <dbReference type="ARBA" id="ARBA00022475"/>
    </source>
</evidence>
<keyword evidence="4" id="KW-0488">Methylation</keyword>
<feature type="region of interest" description="Disordered" evidence="11">
    <location>
        <begin position="1"/>
        <end position="23"/>
    </location>
</feature>
<dbReference type="InterPro" id="IPR012902">
    <property type="entry name" value="N_methyl_site"/>
</dbReference>
<dbReference type="InterPro" id="IPR022346">
    <property type="entry name" value="T2SS_GspH"/>
</dbReference>
<dbReference type="Proteomes" id="UP000261931">
    <property type="component" value="Unassembled WGS sequence"/>
</dbReference>
<proteinExistence type="inferred from homology"/>
<reference evidence="14 15" key="1">
    <citation type="submission" date="2018-08" db="EMBL/GenBank/DDBJ databases">
        <title>Hydrogenophaga sp. LA-38 isolated from sludge.</title>
        <authorList>
            <person name="Im W.-T."/>
        </authorList>
    </citation>
    <scope>NUCLEOTIDE SEQUENCE [LARGE SCALE GENOMIC DNA]</scope>
    <source>
        <strain evidence="14 15">LA-38</strain>
    </source>
</reference>
<dbReference type="GO" id="GO:0005886">
    <property type="term" value="C:plasma membrane"/>
    <property type="evidence" value="ECO:0007669"/>
    <property type="project" value="UniProtKB-SubCell"/>
</dbReference>
<dbReference type="GO" id="GO:0015627">
    <property type="term" value="C:type II protein secretion system complex"/>
    <property type="evidence" value="ECO:0007669"/>
    <property type="project" value="InterPro"/>
</dbReference>
<evidence type="ECO:0000256" key="10">
    <source>
        <dbReference type="ARBA" id="ARBA00030775"/>
    </source>
</evidence>
<keyword evidence="15" id="KW-1185">Reference proteome</keyword>
<evidence type="ECO:0000256" key="11">
    <source>
        <dbReference type="SAM" id="MobiDB-lite"/>
    </source>
</evidence>
<comment type="caution">
    <text evidence="14">The sequence shown here is derived from an EMBL/GenBank/DDBJ whole genome shotgun (WGS) entry which is preliminary data.</text>
</comment>
<evidence type="ECO:0000256" key="5">
    <source>
        <dbReference type="ARBA" id="ARBA00022519"/>
    </source>
</evidence>
<dbReference type="AlphaFoldDB" id="A0A372EMN4"/>
<evidence type="ECO:0000256" key="4">
    <source>
        <dbReference type="ARBA" id="ARBA00022481"/>
    </source>
</evidence>
<dbReference type="NCBIfam" id="TIGR02532">
    <property type="entry name" value="IV_pilin_GFxxxE"/>
    <property type="match status" value="1"/>
</dbReference>
<comment type="similarity">
    <text evidence="9">Belongs to the GSP H family.</text>
</comment>
<dbReference type="EMBL" id="QVLS01000002">
    <property type="protein sequence ID" value="RFP80942.1"/>
    <property type="molecule type" value="Genomic_DNA"/>
</dbReference>
<dbReference type="Pfam" id="PF12019">
    <property type="entry name" value="GspH"/>
    <property type="match status" value="1"/>
</dbReference>
<accession>A0A372EMN4</accession>
<feature type="transmembrane region" description="Helical" evidence="12">
    <location>
        <begin position="36"/>
        <end position="58"/>
    </location>
</feature>
<dbReference type="SUPFAM" id="SSF54523">
    <property type="entry name" value="Pili subunits"/>
    <property type="match status" value="1"/>
</dbReference>
<keyword evidence="7 12" id="KW-1133">Transmembrane helix</keyword>
<keyword evidence="3" id="KW-1003">Cell membrane</keyword>
<gene>
    <name evidence="14" type="ORF">DY262_03960</name>
</gene>
<feature type="compositionally biased region" description="Polar residues" evidence="11">
    <location>
        <begin position="154"/>
        <end position="168"/>
    </location>
</feature>
<dbReference type="PROSITE" id="PS00409">
    <property type="entry name" value="PROKAR_NTER_METHYL"/>
    <property type="match status" value="1"/>
</dbReference>
<feature type="region of interest" description="Disordered" evidence="11">
    <location>
        <begin position="154"/>
        <end position="173"/>
    </location>
</feature>
<evidence type="ECO:0000313" key="14">
    <source>
        <dbReference type="EMBL" id="RFP80942.1"/>
    </source>
</evidence>
<evidence type="ECO:0000256" key="9">
    <source>
        <dbReference type="ARBA" id="ARBA00025772"/>
    </source>
</evidence>
<evidence type="ECO:0000256" key="6">
    <source>
        <dbReference type="ARBA" id="ARBA00022692"/>
    </source>
</evidence>
<dbReference type="Pfam" id="PF07963">
    <property type="entry name" value="N_methyl"/>
    <property type="match status" value="1"/>
</dbReference>
<keyword evidence="5" id="KW-0997">Cell inner membrane</keyword>
<dbReference type="GO" id="GO:0015628">
    <property type="term" value="P:protein secretion by the type II secretion system"/>
    <property type="evidence" value="ECO:0007669"/>
    <property type="project" value="InterPro"/>
</dbReference>
<dbReference type="Gene3D" id="3.55.40.10">
    <property type="entry name" value="minor pseudopilin epsh domain"/>
    <property type="match status" value="1"/>
</dbReference>
<keyword evidence="8 12" id="KW-0472">Membrane</keyword>
<evidence type="ECO:0000256" key="2">
    <source>
        <dbReference type="ARBA" id="ARBA00021549"/>
    </source>
</evidence>
<feature type="domain" description="General secretion pathway GspH" evidence="13">
    <location>
        <begin position="66"/>
        <end position="184"/>
    </location>
</feature>
<sequence length="195" mass="20308">MRQDLEPPAVPTHPAAAMSERPSHQRAARGITLIELMVAIAVLAVLLAVGMPSFAALVRQWRQDSAVDAFVGDLRLARSTATRTSRPVVVCAIGSAGRCSTGADWASGWLVFSDLNGDGERDAGEPVIAQRGAQTGIAAMRDKASPAKLSFRSNGTLSGTTDTVSVQPQGADGPTQAITINLLGRARVGQPEAKP</sequence>
<evidence type="ECO:0000256" key="8">
    <source>
        <dbReference type="ARBA" id="ARBA00023136"/>
    </source>
</evidence>
<evidence type="ECO:0000259" key="13">
    <source>
        <dbReference type="Pfam" id="PF12019"/>
    </source>
</evidence>